<dbReference type="SUPFAM" id="SSF144083">
    <property type="entry name" value="Magnesium transport protein CorA, transmembrane region"/>
    <property type="match status" value="1"/>
</dbReference>
<evidence type="ECO:0000256" key="1">
    <source>
        <dbReference type="ARBA" id="ARBA00004651"/>
    </source>
</evidence>
<protein>
    <submittedName>
        <fullName evidence="10">Uncharacterized protein</fullName>
    </submittedName>
</protein>
<evidence type="ECO:0000256" key="6">
    <source>
        <dbReference type="ARBA" id="ARBA00022989"/>
    </source>
</evidence>
<dbReference type="GO" id="GO:0000287">
    <property type="term" value="F:magnesium ion binding"/>
    <property type="evidence" value="ECO:0007669"/>
    <property type="project" value="TreeGrafter"/>
</dbReference>
<feature type="transmembrane region" description="Helical" evidence="9">
    <location>
        <begin position="475"/>
        <end position="496"/>
    </location>
</feature>
<reference evidence="11" key="2">
    <citation type="submission" date="2015-01" db="EMBL/GenBank/DDBJ databases">
        <title>Evolutionary Origins and Diversification of the Mycorrhizal Mutualists.</title>
        <authorList>
            <consortium name="DOE Joint Genome Institute"/>
            <consortium name="Mycorrhizal Genomics Consortium"/>
            <person name="Kohler A."/>
            <person name="Kuo A."/>
            <person name="Nagy L.G."/>
            <person name="Floudas D."/>
            <person name="Copeland A."/>
            <person name="Barry K.W."/>
            <person name="Cichocki N."/>
            <person name="Veneault-Fourrey C."/>
            <person name="LaButti K."/>
            <person name="Lindquist E.A."/>
            <person name="Lipzen A."/>
            <person name="Lundell T."/>
            <person name="Morin E."/>
            <person name="Murat C."/>
            <person name="Riley R."/>
            <person name="Ohm R."/>
            <person name="Sun H."/>
            <person name="Tunlid A."/>
            <person name="Henrissat B."/>
            <person name="Grigoriev I.V."/>
            <person name="Hibbett D.S."/>
            <person name="Martin F."/>
        </authorList>
    </citation>
    <scope>NUCLEOTIDE SEQUENCE [LARGE SCALE GENOMIC DNA]</scope>
    <source>
        <strain evidence="11">MUT 4182</strain>
    </source>
</reference>
<feature type="transmembrane region" description="Helical" evidence="9">
    <location>
        <begin position="508"/>
        <end position="526"/>
    </location>
</feature>
<dbReference type="OrthoDB" id="165352at2759"/>
<keyword evidence="11" id="KW-1185">Reference proteome</keyword>
<dbReference type="HOGENOM" id="CLU_015119_1_0_1"/>
<dbReference type="InterPro" id="IPR045863">
    <property type="entry name" value="CorA_TM1_TM2"/>
</dbReference>
<dbReference type="STRING" id="1051891.A0A0C3KYY3"/>
<gene>
    <name evidence="10" type="ORF">M407DRAFT_74306</name>
</gene>
<dbReference type="InterPro" id="IPR045861">
    <property type="entry name" value="CorA_cytoplasmic_dom"/>
</dbReference>
<dbReference type="GO" id="GO:0005886">
    <property type="term" value="C:plasma membrane"/>
    <property type="evidence" value="ECO:0007669"/>
    <property type="project" value="UniProtKB-SubCell"/>
</dbReference>
<dbReference type="Pfam" id="PF01544">
    <property type="entry name" value="CorA"/>
    <property type="match status" value="1"/>
</dbReference>
<dbReference type="GO" id="GO:0015095">
    <property type="term" value="F:magnesium ion transmembrane transporter activity"/>
    <property type="evidence" value="ECO:0007669"/>
    <property type="project" value="TreeGrafter"/>
</dbReference>
<feature type="region of interest" description="Disordered" evidence="8">
    <location>
        <begin position="194"/>
        <end position="217"/>
    </location>
</feature>
<evidence type="ECO:0000256" key="8">
    <source>
        <dbReference type="SAM" id="MobiDB-lite"/>
    </source>
</evidence>
<keyword evidence="3" id="KW-0813">Transport</keyword>
<keyword evidence="4" id="KW-1003">Cell membrane</keyword>
<dbReference type="PANTHER" id="PTHR46494">
    <property type="entry name" value="CORA FAMILY METAL ION TRANSPORTER (EUROFUNG)"/>
    <property type="match status" value="1"/>
</dbReference>
<dbReference type="Gene3D" id="3.30.460.20">
    <property type="entry name" value="CorA soluble domain-like"/>
    <property type="match status" value="1"/>
</dbReference>
<dbReference type="PANTHER" id="PTHR46494:SF1">
    <property type="entry name" value="CORA FAMILY METAL ION TRANSPORTER (EUROFUNG)"/>
    <property type="match status" value="1"/>
</dbReference>
<dbReference type="Gene3D" id="1.20.58.340">
    <property type="entry name" value="Magnesium transport protein CorA, transmembrane region"/>
    <property type="match status" value="2"/>
</dbReference>
<accession>A0A0C3KYY3</accession>
<comment type="subcellular location">
    <subcellularLocation>
        <location evidence="1">Cell membrane</location>
        <topology evidence="1">Multi-pass membrane protein</topology>
    </subcellularLocation>
</comment>
<evidence type="ECO:0000256" key="2">
    <source>
        <dbReference type="ARBA" id="ARBA00009765"/>
    </source>
</evidence>
<keyword evidence="5 9" id="KW-0812">Transmembrane</keyword>
<dbReference type="Proteomes" id="UP000054248">
    <property type="component" value="Unassembled WGS sequence"/>
</dbReference>
<evidence type="ECO:0000256" key="7">
    <source>
        <dbReference type="ARBA" id="ARBA00023136"/>
    </source>
</evidence>
<proteinExistence type="inferred from homology"/>
<dbReference type="InterPro" id="IPR002523">
    <property type="entry name" value="MgTranspt_CorA/ZnTranspt_ZntB"/>
</dbReference>
<evidence type="ECO:0000313" key="10">
    <source>
        <dbReference type="EMBL" id="KIO26588.1"/>
    </source>
</evidence>
<evidence type="ECO:0000256" key="9">
    <source>
        <dbReference type="SAM" id="Phobius"/>
    </source>
</evidence>
<dbReference type="GO" id="GO:0050897">
    <property type="term" value="F:cobalt ion binding"/>
    <property type="evidence" value="ECO:0007669"/>
    <property type="project" value="TreeGrafter"/>
</dbReference>
<evidence type="ECO:0000256" key="4">
    <source>
        <dbReference type="ARBA" id="ARBA00022475"/>
    </source>
</evidence>
<name>A0A0C3KYY3_9AGAM</name>
<keyword evidence="7 9" id="KW-0472">Membrane</keyword>
<keyword evidence="6 9" id="KW-1133">Transmembrane helix</keyword>
<evidence type="ECO:0000313" key="11">
    <source>
        <dbReference type="Proteomes" id="UP000054248"/>
    </source>
</evidence>
<evidence type="ECO:0000256" key="3">
    <source>
        <dbReference type="ARBA" id="ARBA00022448"/>
    </source>
</evidence>
<dbReference type="SUPFAM" id="SSF143865">
    <property type="entry name" value="CorA soluble domain-like"/>
    <property type="match status" value="1"/>
</dbReference>
<dbReference type="GO" id="GO:0015087">
    <property type="term" value="F:cobalt ion transmembrane transporter activity"/>
    <property type="evidence" value="ECO:0007669"/>
    <property type="project" value="TreeGrafter"/>
</dbReference>
<dbReference type="EMBL" id="KN823022">
    <property type="protein sequence ID" value="KIO26588.1"/>
    <property type="molecule type" value="Genomic_DNA"/>
</dbReference>
<evidence type="ECO:0000256" key="5">
    <source>
        <dbReference type="ARBA" id="ARBA00022692"/>
    </source>
</evidence>
<dbReference type="AlphaFoldDB" id="A0A0C3KYY3"/>
<organism evidence="10 11">
    <name type="scientific">Tulasnella calospora MUT 4182</name>
    <dbReference type="NCBI Taxonomy" id="1051891"/>
    <lineage>
        <taxon>Eukaryota</taxon>
        <taxon>Fungi</taxon>
        <taxon>Dikarya</taxon>
        <taxon>Basidiomycota</taxon>
        <taxon>Agaricomycotina</taxon>
        <taxon>Agaricomycetes</taxon>
        <taxon>Cantharellales</taxon>
        <taxon>Tulasnellaceae</taxon>
        <taxon>Tulasnella</taxon>
    </lineage>
</organism>
<reference evidence="10 11" key="1">
    <citation type="submission" date="2014-04" db="EMBL/GenBank/DDBJ databases">
        <authorList>
            <consortium name="DOE Joint Genome Institute"/>
            <person name="Kuo A."/>
            <person name="Girlanda M."/>
            <person name="Perotto S."/>
            <person name="Kohler A."/>
            <person name="Nagy L.G."/>
            <person name="Floudas D."/>
            <person name="Copeland A."/>
            <person name="Barry K.W."/>
            <person name="Cichocki N."/>
            <person name="Veneault-Fourrey C."/>
            <person name="LaButti K."/>
            <person name="Lindquist E.A."/>
            <person name="Lipzen A."/>
            <person name="Lundell T."/>
            <person name="Morin E."/>
            <person name="Murat C."/>
            <person name="Sun H."/>
            <person name="Tunlid A."/>
            <person name="Henrissat B."/>
            <person name="Grigoriev I.V."/>
            <person name="Hibbett D.S."/>
            <person name="Martin F."/>
            <person name="Nordberg H.P."/>
            <person name="Cantor M.N."/>
            <person name="Hua S.X."/>
        </authorList>
    </citation>
    <scope>NUCLEOTIDE SEQUENCE [LARGE SCALE GENOMIC DNA]</scope>
    <source>
        <strain evidence="10 11">MUT 4182</strain>
    </source>
</reference>
<sequence length="593" mass="66662">MASASSLGLGSAHSRTGSARFRASAQRLIRMRRLAAASQPGAEPGVDAVRDSQEYDHIKADCQIDVIDYGQEKSSFREFDNKGFLRYLSTVGKGKDDWAKVRWINIKGMDWSIIKALSLIYGLHPLALEDVLHARDCRSKADYYRDQLFVQGLALLLVNEDDDSDDLDVDGATINNDLDPVLIQTTVNEAAASGTSLSETAVTSGHGHTSEHGGRSWLGRKLFGHEDEKTSPDDLEAGRSPYGRTRVSTQTLMLQTNRKSRTAERNVQRLRGEKRVKVRERNMYIFMFRDGTLITLHESKKSVNDDAIKERLRQPNTLLRGTAEPSVLLHGLLDLMVDHAIQVVDAFQDQILVLEQETLLRPHMDSVKLLHMLSADLTLHKRALKPLQSLVYGMRRYDLDRCVAMAASVNGSSAPDLSKVKGFLSHQAKVYLADVHDHLEYVIASLEMFETITENLISYSFNVLSYDMNEIMRRLTLATLIFFPLTFLSGYFGMNFTRFSAIEGSDLLFWKIAIPSMSALILLFCWSDVTRLFKYMFAVRELPQKFHRVGSLYEQFPARTTANGNSPPDLMQAHTRLGIGLGGSVLKNHRSRA</sequence>
<comment type="similarity">
    <text evidence="2">Belongs to the CorA metal ion transporter (MIT) (TC 1.A.35) family.</text>
</comment>